<name>A0A381PZM3_9ZZZZ</name>
<keyword evidence="1" id="KW-0732">Signal</keyword>
<organism evidence="2">
    <name type="scientific">marine metagenome</name>
    <dbReference type="NCBI Taxonomy" id="408172"/>
    <lineage>
        <taxon>unclassified sequences</taxon>
        <taxon>metagenomes</taxon>
        <taxon>ecological metagenomes</taxon>
    </lineage>
</organism>
<accession>A0A381PZM3</accession>
<evidence type="ECO:0000313" key="2">
    <source>
        <dbReference type="EMBL" id="SUZ71417.1"/>
    </source>
</evidence>
<dbReference type="PRINTS" id="PR01805">
    <property type="entry name" value="VACJLIPOPROT"/>
</dbReference>
<sequence>MVSWAVLVALASGCALSPGPEYAVYDPVESVNRRSYEISEALDRSVLRPLAVGYRKVMPTFAEDAVENFFTNLRSTESALSGFLQGAPKRGFRDTGRLFVNSTLGVGGLLDVATALGMEPQGEDLGQVLASWGYTRSRYLYVPVLGPTTVRDLPHLIVRASLPRLAIHENYNGWVGTLDLASTRAEVLMDTDVRDETSLDPYTFTREAFYQRRRDAVFNGEPPVEAGFDLLLEEFDEE</sequence>
<proteinExistence type="predicted"/>
<dbReference type="PANTHER" id="PTHR30035">
    <property type="entry name" value="LIPOPROTEIN VACJ-RELATED"/>
    <property type="match status" value="1"/>
</dbReference>
<dbReference type="Pfam" id="PF04333">
    <property type="entry name" value="MlaA"/>
    <property type="match status" value="1"/>
</dbReference>
<dbReference type="GO" id="GO:0120010">
    <property type="term" value="P:intermembrane phospholipid transfer"/>
    <property type="evidence" value="ECO:0007669"/>
    <property type="project" value="TreeGrafter"/>
</dbReference>
<dbReference type="EMBL" id="UINC01001120">
    <property type="protein sequence ID" value="SUZ71417.1"/>
    <property type="molecule type" value="Genomic_DNA"/>
</dbReference>
<dbReference type="AlphaFoldDB" id="A0A381PZM3"/>
<dbReference type="GO" id="GO:0016020">
    <property type="term" value="C:membrane"/>
    <property type="evidence" value="ECO:0007669"/>
    <property type="project" value="InterPro"/>
</dbReference>
<dbReference type="InterPro" id="IPR007428">
    <property type="entry name" value="MlaA"/>
</dbReference>
<evidence type="ECO:0000256" key="1">
    <source>
        <dbReference type="ARBA" id="ARBA00022729"/>
    </source>
</evidence>
<gene>
    <name evidence="2" type="ORF">METZ01_LOCUS24271</name>
</gene>
<reference evidence="2" key="1">
    <citation type="submission" date="2018-05" db="EMBL/GenBank/DDBJ databases">
        <authorList>
            <person name="Lanie J.A."/>
            <person name="Ng W.-L."/>
            <person name="Kazmierczak K.M."/>
            <person name="Andrzejewski T.M."/>
            <person name="Davidsen T.M."/>
            <person name="Wayne K.J."/>
            <person name="Tettelin H."/>
            <person name="Glass J.I."/>
            <person name="Rusch D."/>
            <person name="Podicherti R."/>
            <person name="Tsui H.-C.T."/>
            <person name="Winkler M.E."/>
        </authorList>
    </citation>
    <scope>NUCLEOTIDE SEQUENCE</scope>
</reference>
<protein>
    <recommendedName>
        <fullName evidence="3">ABC transporter</fullName>
    </recommendedName>
</protein>
<evidence type="ECO:0008006" key="3">
    <source>
        <dbReference type="Google" id="ProtNLM"/>
    </source>
</evidence>
<dbReference type="PANTHER" id="PTHR30035:SF3">
    <property type="entry name" value="INTERMEMBRANE PHOSPHOLIPID TRANSPORT SYSTEM LIPOPROTEIN MLAA"/>
    <property type="match status" value="1"/>
</dbReference>